<keyword evidence="4 6" id="KW-0238">DNA-binding</keyword>
<evidence type="ECO:0000313" key="9">
    <source>
        <dbReference type="Proteomes" id="UP000285376"/>
    </source>
</evidence>
<evidence type="ECO:0000256" key="1">
    <source>
        <dbReference type="ARBA" id="ARBA00022553"/>
    </source>
</evidence>
<gene>
    <name evidence="8" type="ORF">D1832_09400</name>
</gene>
<dbReference type="Pfam" id="PF00486">
    <property type="entry name" value="Trans_reg_C"/>
    <property type="match status" value="1"/>
</dbReference>
<keyword evidence="3" id="KW-0805">Transcription regulation</keyword>
<protein>
    <submittedName>
        <fullName evidence="8">Winged helix family transcriptional regulator</fullName>
    </submittedName>
</protein>
<dbReference type="GO" id="GO:0000976">
    <property type="term" value="F:transcription cis-regulatory region binding"/>
    <property type="evidence" value="ECO:0007669"/>
    <property type="project" value="TreeGrafter"/>
</dbReference>
<dbReference type="AlphaFoldDB" id="A0A417Z3P7"/>
<keyword evidence="2" id="KW-0902">Two-component regulatory system</keyword>
<evidence type="ECO:0000256" key="6">
    <source>
        <dbReference type="PROSITE-ProRule" id="PRU01091"/>
    </source>
</evidence>
<proteinExistence type="predicted"/>
<dbReference type="PANTHER" id="PTHR48111">
    <property type="entry name" value="REGULATOR OF RPOS"/>
    <property type="match status" value="1"/>
</dbReference>
<feature type="domain" description="OmpR/PhoB-type" evidence="7">
    <location>
        <begin position="139"/>
        <end position="238"/>
    </location>
</feature>
<dbReference type="PANTHER" id="PTHR48111:SF1">
    <property type="entry name" value="TWO-COMPONENT RESPONSE REGULATOR ORR33"/>
    <property type="match status" value="1"/>
</dbReference>
<name>A0A417Z3P7_9MICO</name>
<sequence length="256" mass="26946">MTDVLLARGGFGDDTTLLRLHQAADLSVRTVAGSLVDIRSDHVAPTHRSAPACVLFAAGRADEPLDADVVEALCRLAERHPETAFVAAVAFGDATAQRSGVVAQLLLAGADDVVLLDGDPAELGARVAARVRRVTRERGEALTASARPWVDVRRREAVGGRGRVELTAKEAMVLEMLTASDGVVLRDDIGAALWTGHWSGTPKAIDMHVANLRRKLPQVCGEAWRIETVRGAGFVLAPGDADADHGGGATVWSVTG</sequence>
<dbReference type="GO" id="GO:0006355">
    <property type="term" value="P:regulation of DNA-templated transcription"/>
    <property type="evidence" value="ECO:0007669"/>
    <property type="project" value="InterPro"/>
</dbReference>
<dbReference type="GO" id="GO:0032993">
    <property type="term" value="C:protein-DNA complex"/>
    <property type="evidence" value="ECO:0007669"/>
    <property type="project" value="TreeGrafter"/>
</dbReference>
<evidence type="ECO:0000256" key="4">
    <source>
        <dbReference type="ARBA" id="ARBA00023125"/>
    </source>
</evidence>
<evidence type="ECO:0000256" key="3">
    <source>
        <dbReference type="ARBA" id="ARBA00023015"/>
    </source>
</evidence>
<dbReference type="CDD" id="cd00383">
    <property type="entry name" value="trans_reg_C"/>
    <property type="match status" value="1"/>
</dbReference>
<keyword evidence="1" id="KW-0597">Phosphoprotein</keyword>
<dbReference type="SUPFAM" id="SSF46894">
    <property type="entry name" value="C-terminal effector domain of the bipartite response regulators"/>
    <property type="match status" value="1"/>
</dbReference>
<dbReference type="InterPro" id="IPR039420">
    <property type="entry name" value="WalR-like"/>
</dbReference>
<feature type="DNA-binding region" description="OmpR/PhoB-type" evidence="6">
    <location>
        <begin position="139"/>
        <end position="238"/>
    </location>
</feature>
<dbReference type="InterPro" id="IPR016032">
    <property type="entry name" value="Sig_transdc_resp-reg_C-effctor"/>
</dbReference>
<dbReference type="InterPro" id="IPR036388">
    <property type="entry name" value="WH-like_DNA-bd_sf"/>
</dbReference>
<reference evidence="8 9" key="1">
    <citation type="submission" date="2018-08" db="EMBL/GenBank/DDBJ databases">
        <title>Whole genome sequence analysis of Dermacoccus abyssi bacteria isolated from Deep Mariana trench Micromonospora spp reveals genes involved in the environmental adaptation and production of secondary metabolites.</title>
        <authorList>
            <person name="Abdel-Mageed W.M."/>
            <person name="Lehri B."/>
            <person name="Nouioui I."/>
            <person name="Goodfellow I."/>
            <person name="Jaspars M."/>
            <person name="Karlyshev A."/>
        </authorList>
    </citation>
    <scope>NUCLEOTIDE SEQUENCE [LARGE SCALE GENOMIC DNA]</scope>
    <source>
        <strain evidence="8 9">MT1.1</strain>
    </source>
</reference>
<dbReference type="Proteomes" id="UP000285376">
    <property type="component" value="Unassembled WGS sequence"/>
</dbReference>
<dbReference type="InterPro" id="IPR001867">
    <property type="entry name" value="OmpR/PhoB-type_DNA-bd"/>
</dbReference>
<dbReference type="GO" id="GO:0005829">
    <property type="term" value="C:cytosol"/>
    <property type="evidence" value="ECO:0007669"/>
    <property type="project" value="TreeGrafter"/>
</dbReference>
<dbReference type="EMBL" id="QWLM01000010">
    <property type="protein sequence ID" value="RHW45318.1"/>
    <property type="molecule type" value="Genomic_DNA"/>
</dbReference>
<dbReference type="GO" id="GO:0000156">
    <property type="term" value="F:phosphorelay response regulator activity"/>
    <property type="evidence" value="ECO:0007669"/>
    <property type="project" value="TreeGrafter"/>
</dbReference>
<organism evidence="8 9">
    <name type="scientific">Dermacoccus abyssi</name>
    <dbReference type="NCBI Taxonomy" id="322596"/>
    <lineage>
        <taxon>Bacteria</taxon>
        <taxon>Bacillati</taxon>
        <taxon>Actinomycetota</taxon>
        <taxon>Actinomycetes</taxon>
        <taxon>Micrococcales</taxon>
        <taxon>Dermacoccaceae</taxon>
        <taxon>Dermacoccus</taxon>
    </lineage>
</organism>
<accession>A0A417Z3P7</accession>
<comment type="caution">
    <text evidence="8">The sequence shown here is derived from an EMBL/GenBank/DDBJ whole genome shotgun (WGS) entry which is preliminary data.</text>
</comment>
<dbReference type="RefSeq" id="WP_118913636.1">
    <property type="nucleotide sequence ID" value="NZ_CBCRVH010000005.1"/>
</dbReference>
<dbReference type="Gene3D" id="1.10.10.10">
    <property type="entry name" value="Winged helix-like DNA-binding domain superfamily/Winged helix DNA-binding domain"/>
    <property type="match status" value="1"/>
</dbReference>
<evidence type="ECO:0000259" key="7">
    <source>
        <dbReference type="PROSITE" id="PS51755"/>
    </source>
</evidence>
<dbReference type="SMART" id="SM00862">
    <property type="entry name" value="Trans_reg_C"/>
    <property type="match status" value="1"/>
</dbReference>
<dbReference type="PROSITE" id="PS51755">
    <property type="entry name" value="OMPR_PHOB"/>
    <property type="match status" value="1"/>
</dbReference>
<evidence type="ECO:0000256" key="2">
    <source>
        <dbReference type="ARBA" id="ARBA00023012"/>
    </source>
</evidence>
<evidence type="ECO:0000313" key="8">
    <source>
        <dbReference type="EMBL" id="RHW45318.1"/>
    </source>
</evidence>
<keyword evidence="5" id="KW-0804">Transcription</keyword>
<evidence type="ECO:0000256" key="5">
    <source>
        <dbReference type="ARBA" id="ARBA00023163"/>
    </source>
</evidence>